<gene>
    <name evidence="4" type="primary">syd</name>
    <name evidence="5" type="ORF">RJ45_03875</name>
</gene>
<keyword evidence="2 4" id="KW-0997">Cell inner membrane</keyword>
<dbReference type="CDD" id="cd16323">
    <property type="entry name" value="Syd"/>
    <property type="match status" value="1"/>
</dbReference>
<dbReference type="GO" id="GO:0009898">
    <property type="term" value="C:cytoplasmic side of plasma membrane"/>
    <property type="evidence" value="ECO:0007669"/>
    <property type="project" value="InterPro"/>
</dbReference>
<sequence>MNHPVAAALSEFSSRFLHAWCDAGQGFPRSDDLVGLSSPCVKADDGYQVTWQPVVRSPMGDLAGVEKGIELRLHEDIVAFYGAQFSGDMAASFQTVTGMIEFDLLQAFSEDDVLRLQENILGHLVTQRRLKLKPTVFIGAMDSESEVVSVCNLSGEVLLETLGKDNREVLSPSLEQFLATLQPVVKAE</sequence>
<reference evidence="5 6" key="1">
    <citation type="submission" date="2014-12" db="EMBL/GenBank/DDBJ databases">
        <title>Genome sequencing of Photobacterium gaetbulicola AD005a.</title>
        <authorList>
            <person name="Adrian T.G.S."/>
            <person name="Chan K.G."/>
        </authorList>
    </citation>
    <scope>NUCLEOTIDE SEQUENCE [LARGE SCALE GENOMIC DNA]</scope>
    <source>
        <strain evidence="5 6">AD005a</strain>
    </source>
</reference>
<comment type="subcellular location">
    <subcellularLocation>
        <location evidence="4">Cell inner membrane</location>
        <topology evidence="4">Peripheral membrane protein</topology>
        <orientation evidence="4">Cytoplasmic side</orientation>
    </subcellularLocation>
    <text evidence="4">Loosely associated with the cytoplasmic side of the inner membrane, probably via SecY.</text>
</comment>
<dbReference type="HAMAP" id="MF_01104">
    <property type="entry name" value="Syd"/>
    <property type="match status" value="1"/>
</dbReference>
<dbReference type="Pfam" id="PF07348">
    <property type="entry name" value="Syd"/>
    <property type="match status" value="1"/>
</dbReference>
<evidence type="ECO:0000256" key="4">
    <source>
        <dbReference type="HAMAP-Rule" id="MF_01104"/>
    </source>
</evidence>
<dbReference type="InterPro" id="IPR038228">
    <property type="entry name" value="Syd_sf"/>
</dbReference>
<protein>
    <recommendedName>
        <fullName evidence="4">Protein Syd</fullName>
    </recommendedName>
</protein>
<comment type="function">
    <text evidence="4">Interacts with the SecY protein in vivo. May bind preferentially to an uncomplexed state of SecY, thus functioning either as a chelating agent for excess SecY in the cell or as a regulatory factor that negatively controls the translocase function.</text>
</comment>
<evidence type="ECO:0000313" key="6">
    <source>
        <dbReference type="Proteomes" id="UP000031278"/>
    </source>
</evidence>
<comment type="caution">
    <text evidence="5">The sequence shown here is derived from an EMBL/GenBank/DDBJ whole genome shotgun (WGS) entry which is preliminary data.</text>
</comment>
<keyword evidence="1 4" id="KW-1003">Cell membrane</keyword>
<dbReference type="Proteomes" id="UP000031278">
    <property type="component" value="Unassembled WGS sequence"/>
</dbReference>
<dbReference type="InterPro" id="IPR009948">
    <property type="entry name" value="Syd"/>
</dbReference>
<dbReference type="Gene3D" id="3.40.1580.20">
    <property type="entry name" value="Syd protein"/>
    <property type="match status" value="1"/>
</dbReference>
<dbReference type="NCBIfam" id="NF003439">
    <property type="entry name" value="PRK04968.1"/>
    <property type="match status" value="1"/>
</dbReference>
<keyword evidence="3 4" id="KW-0472">Membrane</keyword>
<evidence type="ECO:0000256" key="1">
    <source>
        <dbReference type="ARBA" id="ARBA00022475"/>
    </source>
</evidence>
<comment type="similarity">
    <text evidence="4">Belongs to the Syd family.</text>
</comment>
<name>A0A0B9H1X3_9GAMM</name>
<proteinExistence type="inferred from homology"/>
<dbReference type="EMBL" id="JWLZ01000035">
    <property type="protein sequence ID" value="KHT64956.1"/>
    <property type="molecule type" value="Genomic_DNA"/>
</dbReference>
<evidence type="ECO:0000256" key="2">
    <source>
        <dbReference type="ARBA" id="ARBA00022519"/>
    </source>
</evidence>
<evidence type="ECO:0000313" key="5">
    <source>
        <dbReference type="EMBL" id="KHT64956.1"/>
    </source>
</evidence>
<evidence type="ECO:0000256" key="3">
    <source>
        <dbReference type="ARBA" id="ARBA00023136"/>
    </source>
</evidence>
<dbReference type="RefSeq" id="WP_039458307.1">
    <property type="nucleotide sequence ID" value="NZ_JWLZ01000035.1"/>
</dbReference>
<organism evidence="5 6">
    <name type="scientific">Photobacterium gaetbulicola</name>
    <dbReference type="NCBI Taxonomy" id="1295392"/>
    <lineage>
        <taxon>Bacteria</taxon>
        <taxon>Pseudomonadati</taxon>
        <taxon>Pseudomonadota</taxon>
        <taxon>Gammaproteobacteria</taxon>
        <taxon>Vibrionales</taxon>
        <taxon>Vibrionaceae</taxon>
        <taxon>Photobacterium</taxon>
    </lineage>
</organism>
<accession>A0A0B9H1X3</accession>
<dbReference type="AlphaFoldDB" id="A0A0B9H1X3"/>